<dbReference type="InterPro" id="IPR003675">
    <property type="entry name" value="Rce1/LyrA-like_dom"/>
</dbReference>
<keyword evidence="1" id="KW-0812">Transmembrane</keyword>
<feature type="transmembrane region" description="Helical" evidence="1">
    <location>
        <begin position="149"/>
        <end position="165"/>
    </location>
</feature>
<keyword evidence="3" id="KW-0378">Hydrolase</keyword>
<feature type="transmembrane region" description="Helical" evidence="1">
    <location>
        <begin position="171"/>
        <end position="188"/>
    </location>
</feature>
<accession>A0ABV9GRF8</accession>
<reference evidence="4" key="1">
    <citation type="journal article" date="2019" name="Int. J. Syst. Evol. Microbiol.">
        <title>The Global Catalogue of Microorganisms (GCM) 10K type strain sequencing project: providing services to taxonomists for standard genome sequencing and annotation.</title>
        <authorList>
            <consortium name="The Broad Institute Genomics Platform"/>
            <consortium name="The Broad Institute Genome Sequencing Center for Infectious Disease"/>
            <person name="Wu L."/>
            <person name="Ma J."/>
        </authorList>
    </citation>
    <scope>NUCLEOTIDE SEQUENCE [LARGE SCALE GENOMIC DNA]</scope>
    <source>
        <strain evidence="4">CGMCC 1.16306</strain>
    </source>
</reference>
<sequence>MPKRYWWIILTYILCQISGFLVATPLLNFLPKSQRFGAWTTFSFIACLIIILILLLPERHMASRWRQTGFGATILWSFLGIILVYLAEIVTGIIDQAVFGAPNTSENTQEIMNLARISPYVIVAIVIIGPMLEEIIFRKIIFGALEKRFHFWIAAIASAFLFAIAHHDGHLIIYGSIGLVLAFIYYKTGRIIVSMIAHASMNAIAVIVTLSPAIQKMLEEEQQRQHLSFIKWLFM</sequence>
<dbReference type="PANTHER" id="PTHR36435:SF6">
    <property type="entry name" value="ABORTIVE INFECTION PROTEIN"/>
    <property type="match status" value="1"/>
</dbReference>
<evidence type="ECO:0000313" key="3">
    <source>
        <dbReference type="EMBL" id="MFC4620557.1"/>
    </source>
</evidence>
<keyword evidence="1" id="KW-1133">Transmembrane helix</keyword>
<dbReference type="RefSeq" id="WP_376847670.1">
    <property type="nucleotide sequence ID" value="NZ_JBHSFW010000027.1"/>
</dbReference>
<dbReference type="Proteomes" id="UP001596022">
    <property type="component" value="Unassembled WGS sequence"/>
</dbReference>
<feature type="transmembrane region" description="Helical" evidence="1">
    <location>
        <begin position="7"/>
        <end position="30"/>
    </location>
</feature>
<feature type="transmembrane region" description="Helical" evidence="1">
    <location>
        <begin position="36"/>
        <end position="56"/>
    </location>
</feature>
<dbReference type="PANTHER" id="PTHR36435">
    <property type="entry name" value="SLR1288 PROTEIN"/>
    <property type="match status" value="1"/>
</dbReference>
<protein>
    <submittedName>
        <fullName evidence="3">CPBP family intramembrane glutamic endopeptidase</fullName>
        <ecNumber evidence="3">3.4.-.-</ecNumber>
    </submittedName>
</protein>
<dbReference type="Pfam" id="PF02517">
    <property type="entry name" value="Rce1-like"/>
    <property type="match status" value="1"/>
</dbReference>
<feature type="transmembrane region" description="Helical" evidence="1">
    <location>
        <begin position="117"/>
        <end position="137"/>
    </location>
</feature>
<name>A0ABV9GRF8_9BACL</name>
<dbReference type="EC" id="3.4.-.-" evidence="3"/>
<organism evidence="3 4">
    <name type="scientific">Camelliibacillus cellulosilyticus</name>
    <dbReference type="NCBI Taxonomy" id="2174486"/>
    <lineage>
        <taxon>Bacteria</taxon>
        <taxon>Bacillati</taxon>
        <taxon>Bacillota</taxon>
        <taxon>Bacilli</taxon>
        <taxon>Bacillales</taxon>
        <taxon>Sporolactobacillaceae</taxon>
        <taxon>Camelliibacillus</taxon>
    </lineage>
</organism>
<evidence type="ECO:0000259" key="2">
    <source>
        <dbReference type="Pfam" id="PF02517"/>
    </source>
</evidence>
<proteinExistence type="predicted"/>
<keyword evidence="1" id="KW-0472">Membrane</keyword>
<feature type="transmembrane region" description="Helical" evidence="1">
    <location>
        <begin position="68"/>
        <end position="87"/>
    </location>
</feature>
<gene>
    <name evidence="3" type="ORF">ACFO4N_17840</name>
</gene>
<comment type="caution">
    <text evidence="3">The sequence shown here is derived from an EMBL/GenBank/DDBJ whole genome shotgun (WGS) entry which is preliminary data.</text>
</comment>
<dbReference type="EMBL" id="JBHSFW010000027">
    <property type="protein sequence ID" value="MFC4620557.1"/>
    <property type="molecule type" value="Genomic_DNA"/>
</dbReference>
<keyword evidence="4" id="KW-1185">Reference proteome</keyword>
<feature type="domain" description="CAAX prenyl protease 2/Lysostaphin resistance protein A-like" evidence="2">
    <location>
        <begin position="120"/>
        <end position="204"/>
    </location>
</feature>
<evidence type="ECO:0000256" key="1">
    <source>
        <dbReference type="SAM" id="Phobius"/>
    </source>
</evidence>
<dbReference type="InterPro" id="IPR052710">
    <property type="entry name" value="CAAX_protease"/>
</dbReference>
<dbReference type="GO" id="GO:0016787">
    <property type="term" value="F:hydrolase activity"/>
    <property type="evidence" value="ECO:0007669"/>
    <property type="project" value="UniProtKB-KW"/>
</dbReference>
<evidence type="ECO:0000313" key="4">
    <source>
        <dbReference type="Proteomes" id="UP001596022"/>
    </source>
</evidence>